<dbReference type="EMBL" id="MWQN01000003">
    <property type="protein sequence ID" value="OPC78218.1"/>
    <property type="molecule type" value="Genomic_DNA"/>
</dbReference>
<proteinExistence type="predicted"/>
<evidence type="ECO:0000313" key="2">
    <source>
        <dbReference type="Proteomes" id="UP000190037"/>
    </source>
</evidence>
<dbReference type="AlphaFoldDB" id="A0A1T3NN86"/>
<dbReference type="Proteomes" id="UP000190037">
    <property type="component" value="Unassembled WGS sequence"/>
</dbReference>
<comment type="caution">
    <text evidence="1">The sequence shown here is derived from an EMBL/GenBank/DDBJ whole genome shotgun (WGS) entry which is preliminary data.</text>
</comment>
<name>A0A1T3NN86_9ACTN</name>
<protein>
    <submittedName>
        <fullName evidence="1">Uncharacterized protein</fullName>
    </submittedName>
</protein>
<sequence>MTGAGTASAGTNGQQIHFVDLYGKTQSIRIEGPNQNGQWAALCVNTPSEHKYVDGWWWKGNITFTHYAFSDCQFQYQSQKTEYVAPYLPNTDYFLTTNR</sequence>
<evidence type="ECO:0000313" key="1">
    <source>
        <dbReference type="EMBL" id="OPC78218.1"/>
    </source>
</evidence>
<organism evidence="1 2">
    <name type="scientific">Embleya scabrispora</name>
    <dbReference type="NCBI Taxonomy" id="159449"/>
    <lineage>
        <taxon>Bacteria</taxon>
        <taxon>Bacillati</taxon>
        <taxon>Actinomycetota</taxon>
        <taxon>Actinomycetes</taxon>
        <taxon>Kitasatosporales</taxon>
        <taxon>Streptomycetaceae</taxon>
        <taxon>Embleya</taxon>
    </lineage>
</organism>
<accession>A0A1T3NN86</accession>
<gene>
    <name evidence="1" type="ORF">B4N89_39230</name>
</gene>
<keyword evidence="2" id="KW-1185">Reference proteome</keyword>
<dbReference type="RefSeq" id="WP_078981314.1">
    <property type="nucleotide sequence ID" value="NZ_MWQN01000003.1"/>
</dbReference>
<dbReference type="OrthoDB" id="4237735at2"/>
<reference evidence="1 2" key="1">
    <citation type="submission" date="2017-03" db="EMBL/GenBank/DDBJ databases">
        <title>Draft genome sequence of Streptomyces scabrisporus NF3, endophyte isolated from Amphipterygium adstringens.</title>
        <authorList>
            <person name="Vazquez M."/>
            <person name="Ceapa C.D."/>
            <person name="Rodriguez Luna D."/>
            <person name="Sanchez Esquivel S."/>
        </authorList>
    </citation>
    <scope>NUCLEOTIDE SEQUENCE [LARGE SCALE GENOMIC DNA]</scope>
    <source>
        <strain evidence="1 2">NF3</strain>
    </source>
</reference>